<proteinExistence type="predicted"/>
<name>A0A0A8YAY0_ARUDO</name>
<accession>A0A0A8YAY0</accession>
<evidence type="ECO:0000313" key="1">
    <source>
        <dbReference type="EMBL" id="JAD23099.1"/>
    </source>
</evidence>
<reference evidence="1" key="2">
    <citation type="journal article" date="2015" name="Data Brief">
        <title>Shoot transcriptome of the giant reed, Arundo donax.</title>
        <authorList>
            <person name="Barrero R.A."/>
            <person name="Guerrero F.D."/>
            <person name="Moolhuijzen P."/>
            <person name="Goolsby J.A."/>
            <person name="Tidwell J."/>
            <person name="Bellgard S.E."/>
            <person name="Bellgard M.I."/>
        </authorList>
    </citation>
    <scope>NUCLEOTIDE SEQUENCE</scope>
    <source>
        <tissue evidence="1">Shoot tissue taken approximately 20 cm above the soil surface</tissue>
    </source>
</reference>
<sequence>MAPAAGSSSPFMHFAGFSGRACTKHRGFFDLCPPVMNAKVVAMEHQLTWRDQPLHDCSRKVISVSPRNLGAIASSER</sequence>
<dbReference type="EMBL" id="GBRH01274796">
    <property type="protein sequence ID" value="JAD23099.1"/>
    <property type="molecule type" value="Transcribed_RNA"/>
</dbReference>
<organism evidence="1">
    <name type="scientific">Arundo donax</name>
    <name type="common">Giant reed</name>
    <name type="synonym">Donax arundinaceus</name>
    <dbReference type="NCBI Taxonomy" id="35708"/>
    <lineage>
        <taxon>Eukaryota</taxon>
        <taxon>Viridiplantae</taxon>
        <taxon>Streptophyta</taxon>
        <taxon>Embryophyta</taxon>
        <taxon>Tracheophyta</taxon>
        <taxon>Spermatophyta</taxon>
        <taxon>Magnoliopsida</taxon>
        <taxon>Liliopsida</taxon>
        <taxon>Poales</taxon>
        <taxon>Poaceae</taxon>
        <taxon>PACMAD clade</taxon>
        <taxon>Arundinoideae</taxon>
        <taxon>Arundineae</taxon>
        <taxon>Arundo</taxon>
    </lineage>
</organism>
<protein>
    <submittedName>
        <fullName evidence="1">Uncharacterized protein</fullName>
    </submittedName>
</protein>
<dbReference type="AlphaFoldDB" id="A0A0A8YAY0"/>
<reference evidence="1" key="1">
    <citation type="submission" date="2014-09" db="EMBL/GenBank/DDBJ databases">
        <authorList>
            <person name="Magalhaes I.L.F."/>
            <person name="Oliveira U."/>
            <person name="Santos F.R."/>
            <person name="Vidigal T.H.D.A."/>
            <person name="Brescovit A.D."/>
            <person name="Santos A.J."/>
        </authorList>
    </citation>
    <scope>NUCLEOTIDE SEQUENCE</scope>
    <source>
        <tissue evidence="1">Shoot tissue taken approximately 20 cm above the soil surface</tissue>
    </source>
</reference>